<accession>A0A4Z2HAR3</accession>
<keyword evidence="2" id="KW-1185">Reference proteome</keyword>
<organism evidence="1 2">
    <name type="scientific">Liparis tanakae</name>
    <name type="common">Tanaka's snailfish</name>
    <dbReference type="NCBI Taxonomy" id="230148"/>
    <lineage>
        <taxon>Eukaryota</taxon>
        <taxon>Metazoa</taxon>
        <taxon>Chordata</taxon>
        <taxon>Craniata</taxon>
        <taxon>Vertebrata</taxon>
        <taxon>Euteleostomi</taxon>
        <taxon>Actinopterygii</taxon>
        <taxon>Neopterygii</taxon>
        <taxon>Teleostei</taxon>
        <taxon>Neoteleostei</taxon>
        <taxon>Acanthomorphata</taxon>
        <taxon>Eupercaria</taxon>
        <taxon>Perciformes</taxon>
        <taxon>Cottioidei</taxon>
        <taxon>Cottales</taxon>
        <taxon>Liparidae</taxon>
        <taxon>Liparis</taxon>
    </lineage>
</organism>
<name>A0A4Z2HAR3_9TELE</name>
<dbReference type="Proteomes" id="UP000314294">
    <property type="component" value="Unassembled WGS sequence"/>
</dbReference>
<dbReference type="EMBL" id="SRLO01000282">
    <property type="protein sequence ID" value="TNN62987.1"/>
    <property type="molecule type" value="Genomic_DNA"/>
</dbReference>
<comment type="caution">
    <text evidence="1">The sequence shown here is derived from an EMBL/GenBank/DDBJ whole genome shotgun (WGS) entry which is preliminary data.</text>
</comment>
<evidence type="ECO:0000313" key="1">
    <source>
        <dbReference type="EMBL" id="TNN62987.1"/>
    </source>
</evidence>
<dbReference type="AlphaFoldDB" id="A0A4Z2HAR3"/>
<reference evidence="1 2" key="1">
    <citation type="submission" date="2019-03" db="EMBL/GenBank/DDBJ databases">
        <title>First draft genome of Liparis tanakae, snailfish: a comprehensive survey of snailfish specific genes.</title>
        <authorList>
            <person name="Kim W."/>
            <person name="Song I."/>
            <person name="Jeong J.-H."/>
            <person name="Kim D."/>
            <person name="Kim S."/>
            <person name="Ryu S."/>
            <person name="Song J.Y."/>
            <person name="Lee S.K."/>
        </authorList>
    </citation>
    <scope>NUCLEOTIDE SEQUENCE [LARGE SCALE GENOMIC DNA]</scope>
    <source>
        <tissue evidence="1">Muscle</tissue>
    </source>
</reference>
<evidence type="ECO:0000313" key="2">
    <source>
        <dbReference type="Proteomes" id="UP000314294"/>
    </source>
</evidence>
<gene>
    <name evidence="1" type="ORF">EYF80_026796</name>
</gene>
<sequence length="119" mass="13500">MEVFIRFTKPKDLSSRYDHRKINKCVPSPPACMLMIQPEVLQWEKTSGNSRKLTRTLHCPIACHFLHRILQLPQRKTKNQSGDHGFTNSVEKGDAEHNAVSSRSALVVNILTPSITTSF</sequence>
<proteinExistence type="predicted"/>
<protein>
    <submittedName>
        <fullName evidence="1">Uncharacterized protein</fullName>
    </submittedName>
</protein>